<sequence>MKFRQLIAESGGTKTDWCGVDFDQQLHRFTTESYHPQRVVDTTFLQRQREFWKHYDLSECFLHFYGAGCLREENQQKMKTALKSFGFSEILVESDLFAAARAVGEQDAMIAICGTGSVLFKIEYDQLTELRGGTGWEKGDEGSGFYFGKLLVSRLMENNGQYPEIRQIVEQWKSLKELEDSYNTPASKELYSQLPRLFTAHQSHPLIAGIHLENVHLFLELYAHECDAIGFVGSYAFYMQDFFRLACTQRNIRPVTFIERPIDVIIKKTYLIN</sequence>
<evidence type="ECO:0000313" key="2">
    <source>
        <dbReference type="Proteomes" id="UP000652681"/>
    </source>
</evidence>
<accession>A0A8J6PHM6</accession>
<dbReference type="Gene3D" id="3.30.420.40">
    <property type="match status" value="2"/>
</dbReference>
<protein>
    <recommendedName>
        <fullName evidence="3">N-acetylglucosamine kinase</fullName>
    </recommendedName>
</protein>
<proteinExistence type="predicted"/>
<reference evidence="1" key="1">
    <citation type="submission" date="2020-09" db="EMBL/GenBank/DDBJ databases">
        <title>Taishania pollutisoli gen. nov., sp. nov., Isolated from Tetrabromobisphenol A-Contaminated Soil.</title>
        <authorList>
            <person name="Chen Q."/>
        </authorList>
    </citation>
    <scope>NUCLEOTIDE SEQUENCE</scope>
    <source>
        <strain evidence="1">CZZ-1</strain>
    </source>
</reference>
<gene>
    <name evidence="1" type="ORF">H9Y05_04605</name>
</gene>
<dbReference type="EMBL" id="JACVEL010000002">
    <property type="protein sequence ID" value="MBC9811751.1"/>
    <property type="molecule type" value="Genomic_DNA"/>
</dbReference>
<evidence type="ECO:0008006" key="3">
    <source>
        <dbReference type="Google" id="ProtNLM"/>
    </source>
</evidence>
<dbReference type="InterPro" id="IPR043129">
    <property type="entry name" value="ATPase_NBD"/>
</dbReference>
<name>A0A8J6PHM6_9FLAO</name>
<organism evidence="1 2">
    <name type="scientific">Taishania pollutisoli</name>
    <dbReference type="NCBI Taxonomy" id="2766479"/>
    <lineage>
        <taxon>Bacteria</taxon>
        <taxon>Pseudomonadati</taxon>
        <taxon>Bacteroidota</taxon>
        <taxon>Flavobacteriia</taxon>
        <taxon>Flavobacteriales</taxon>
        <taxon>Crocinitomicaceae</taxon>
        <taxon>Taishania</taxon>
    </lineage>
</organism>
<dbReference type="Gene3D" id="1.10.720.160">
    <property type="match status" value="1"/>
</dbReference>
<evidence type="ECO:0000313" key="1">
    <source>
        <dbReference type="EMBL" id="MBC9811751.1"/>
    </source>
</evidence>
<dbReference type="RefSeq" id="WP_216713622.1">
    <property type="nucleotide sequence ID" value="NZ_JACVEL010000002.1"/>
</dbReference>
<dbReference type="AlphaFoldDB" id="A0A8J6PHM6"/>
<keyword evidence="2" id="KW-1185">Reference proteome</keyword>
<dbReference type="Proteomes" id="UP000652681">
    <property type="component" value="Unassembled WGS sequence"/>
</dbReference>
<comment type="caution">
    <text evidence="1">The sequence shown here is derived from an EMBL/GenBank/DDBJ whole genome shotgun (WGS) entry which is preliminary data.</text>
</comment>
<dbReference type="SUPFAM" id="SSF53067">
    <property type="entry name" value="Actin-like ATPase domain"/>
    <property type="match status" value="2"/>
</dbReference>